<keyword evidence="1" id="KW-0732">Signal</keyword>
<name>A0ABN6FY30_9GAMM</name>
<evidence type="ECO:0000256" key="1">
    <source>
        <dbReference type="SAM" id="SignalP"/>
    </source>
</evidence>
<proteinExistence type="predicted"/>
<gene>
    <name evidence="2" type="ORF">LYSCAS_28630</name>
</gene>
<protein>
    <submittedName>
        <fullName evidence="2">Uncharacterized protein</fullName>
    </submittedName>
</protein>
<evidence type="ECO:0000313" key="3">
    <source>
        <dbReference type="Proteomes" id="UP000681317"/>
    </source>
</evidence>
<dbReference type="RefSeq" id="WP_213434748.1">
    <property type="nucleotide sequence ID" value="NZ_AP024545.1"/>
</dbReference>
<organism evidence="2 3">
    <name type="scientific">Noviluteimonas caseinilytica</name>
    <dbReference type="NCBI Taxonomy" id="2675101"/>
    <lineage>
        <taxon>Bacteria</taxon>
        <taxon>Pseudomonadati</taxon>
        <taxon>Pseudomonadota</taxon>
        <taxon>Gammaproteobacteria</taxon>
        <taxon>Lysobacterales</taxon>
        <taxon>Lysobacteraceae</taxon>
        <taxon>Noviluteimonas</taxon>
    </lineage>
</organism>
<feature type="signal peptide" evidence="1">
    <location>
        <begin position="1"/>
        <end position="29"/>
    </location>
</feature>
<accession>A0ABN6FY30</accession>
<keyword evidence="3" id="KW-1185">Reference proteome</keyword>
<dbReference type="Proteomes" id="UP000681317">
    <property type="component" value="Chromosome"/>
</dbReference>
<evidence type="ECO:0000313" key="2">
    <source>
        <dbReference type="EMBL" id="BCT93839.1"/>
    </source>
</evidence>
<reference evidence="2 3" key="1">
    <citation type="submission" date="2021-03" db="EMBL/GenBank/DDBJ databases">
        <title>Complete Genome Sequences of Two Lysobacter Strains Isolated from Sea Water (Lysobacter caseinilyticus) and Soil (Lysobacter helvus) in South Korea.</title>
        <authorList>
            <person name="Watanabe Y."/>
            <person name="Arakawa K."/>
        </authorList>
    </citation>
    <scope>NUCLEOTIDE SEQUENCE [LARGE SCALE GENOMIC DNA]</scope>
    <source>
        <strain evidence="2 3">KVB24</strain>
    </source>
</reference>
<sequence>MRHAKPLTLHACILTCGLGLALSAGPAVAKDPPKPDLKVTAQLDAAGMSYQVDEEGDYKMVFEMEDKRTQVVFLRAPVETFGKRRIREIWSPAYKAEADGQVPMDVANRLLDATMANKIGAWAAEGDVAVFVVKIDADAPAAELRETIEAAADTADAMENELTPGKDDF</sequence>
<feature type="chain" id="PRO_5045708080" evidence="1">
    <location>
        <begin position="30"/>
        <end position="169"/>
    </location>
</feature>
<dbReference type="EMBL" id="AP024545">
    <property type="protein sequence ID" value="BCT93839.1"/>
    <property type="molecule type" value="Genomic_DNA"/>
</dbReference>